<evidence type="ECO:0000256" key="6">
    <source>
        <dbReference type="ARBA" id="ARBA00022737"/>
    </source>
</evidence>
<dbReference type="PROSITE" id="PS50920">
    <property type="entry name" value="SOLCAR"/>
    <property type="match status" value="2"/>
</dbReference>
<feature type="repeat" description="Solcar" evidence="11">
    <location>
        <begin position="834"/>
        <end position="932"/>
    </location>
</feature>
<organism evidence="13 14">
    <name type="scientific">Perkinsus olseni</name>
    <name type="common">Perkinsus atlanticus</name>
    <dbReference type="NCBI Taxonomy" id="32597"/>
    <lineage>
        <taxon>Eukaryota</taxon>
        <taxon>Sar</taxon>
        <taxon>Alveolata</taxon>
        <taxon>Perkinsozoa</taxon>
        <taxon>Perkinsea</taxon>
        <taxon>Perkinsida</taxon>
        <taxon>Perkinsidae</taxon>
        <taxon>Perkinsus</taxon>
    </lineage>
</organism>
<evidence type="ECO:0000256" key="9">
    <source>
        <dbReference type="ARBA" id="ARBA00023128"/>
    </source>
</evidence>
<dbReference type="Proteomes" id="UP000541610">
    <property type="component" value="Unassembled WGS sequence"/>
</dbReference>
<keyword evidence="7" id="KW-0999">Mitochondrion inner membrane</keyword>
<evidence type="ECO:0000256" key="8">
    <source>
        <dbReference type="ARBA" id="ARBA00022989"/>
    </source>
</evidence>
<name>A0A7J6NL97_PEROL</name>
<dbReference type="Pfam" id="PF01399">
    <property type="entry name" value="PCI"/>
    <property type="match status" value="1"/>
</dbReference>
<dbReference type="InterPro" id="IPR018108">
    <property type="entry name" value="MCP_transmembrane"/>
</dbReference>
<evidence type="ECO:0000256" key="4">
    <source>
        <dbReference type="ARBA" id="ARBA00022448"/>
    </source>
</evidence>
<dbReference type="InterPro" id="IPR051752">
    <property type="entry name" value="Mito_2-oxodicarb_carrier"/>
</dbReference>
<evidence type="ECO:0000313" key="13">
    <source>
        <dbReference type="EMBL" id="KAF4683871.1"/>
    </source>
</evidence>
<dbReference type="InterPro" id="IPR005552">
    <property type="entry name" value="Scramblase"/>
</dbReference>
<dbReference type="InterPro" id="IPR000717">
    <property type="entry name" value="PCI_dom"/>
</dbReference>
<gene>
    <name evidence="13" type="primary">COPS4</name>
    <name evidence="13" type="ORF">FOZ60_008533</name>
</gene>
<dbReference type="InterPro" id="IPR036390">
    <property type="entry name" value="WH_DNA-bd_sf"/>
</dbReference>
<protein>
    <submittedName>
        <fullName evidence="13">COP9 signalosome complex subunit 4</fullName>
    </submittedName>
</protein>
<evidence type="ECO:0000256" key="11">
    <source>
        <dbReference type="PROSITE-ProRule" id="PRU00282"/>
    </source>
</evidence>
<dbReference type="GO" id="GO:0017128">
    <property type="term" value="F:phospholipid scramblase activity"/>
    <property type="evidence" value="ECO:0007669"/>
    <property type="project" value="InterPro"/>
</dbReference>
<dbReference type="Pfam" id="PF03803">
    <property type="entry name" value="Scramblase"/>
    <property type="match status" value="1"/>
</dbReference>
<dbReference type="SUPFAM" id="SSF103506">
    <property type="entry name" value="Mitochondrial carrier"/>
    <property type="match status" value="1"/>
</dbReference>
<dbReference type="SUPFAM" id="SSF46785">
    <property type="entry name" value="Winged helix' DNA-binding domain"/>
    <property type="match status" value="1"/>
</dbReference>
<evidence type="ECO:0000259" key="12">
    <source>
        <dbReference type="PROSITE" id="PS50250"/>
    </source>
</evidence>
<feature type="repeat" description="Solcar" evidence="11">
    <location>
        <begin position="741"/>
        <end position="827"/>
    </location>
</feature>
<dbReference type="PANTHER" id="PTHR46356">
    <property type="entry name" value="MITOCHONDRIAL 2-OXODICARBOXYLATE CARRIER"/>
    <property type="match status" value="1"/>
</dbReference>
<keyword evidence="8" id="KW-1133">Transmembrane helix</keyword>
<dbReference type="SMART" id="SM00088">
    <property type="entry name" value="PINT"/>
    <property type="match status" value="1"/>
</dbReference>
<feature type="domain" description="PCI" evidence="12">
    <location>
        <begin position="225"/>
        <end position="398"/>
    </location>
</feature>
<dbReference type="Gene3D" id="1.50.40.10">
    <property type="entry name" value="Mitochondrial carrier domain"/>
    <property type="match status" value="1"/>
</dbReference>
<keyword evidence="6" id="KW-0677">Repeat</keyword>
<accession>A0A7J6NL97</accession>
<dbReference type="InterPro" id="IPR036388">
    <property type="entry name" value="WH-like_DNA-bd_sf"/>
</dbReference>
<dbReference type="OrthoDB" id="310863at2759"/>
<dbReference type="Gene3D" id="1.10.10.10">
    <property type="entry name" value="Winged helix-like DNA-binding domain superfamily/Winged helix DNA-binding domain"/>
    <property type="match status" value="1"/>
</dbReference>
<evidence type="ECO:0000256" key="7">
    <source>
        <dbReference type="ARBA" id="ARBA00022792"/>
    </source>
</evidence>
<dbReference type="PANTHER" id="PTHR46356:SF1">
    <property type="entry name" value="MITOCHONDRIAL 2-OXODICARBOXYLATE CARRIER"/>
    <property type="match status" value="1"/>
</dbReference>
<comment type="similarity">
    <text evidence="2">Belongs to the phospholipid scramblase family.</text>
</comment>
<comment type="similarity">
    <text evidence="3">Belongs to the mitochondrial carrier (TC 2.A.29) family.</text>
</comment>
<dbReference type="EMBL" id="JABANP010000341">
    <property type="protein sequence ID" value="KAF4683871.1"/>
    <property type="molecule type" value="Genomic_DNA"/>
</dbReference>
<evidence type="ECO:0000256" key="3">
    <source>
        <dbReference type="ARBA" id="ARBA00006375"/>
    </source>
</evidence>
<comment type="subcellular location">
    <subcellularLocation>
        <location evidence="1">Mitochondrion inner membrane</location>
        <topology evidence="1">Multi-pass membrane protein</topology>
    </subcellularLocation>
</comment>
<evidence type="ECO:0000256" key="10">
    <source>
        <dbReference type="ARBA" id="ARBA00023136"/>
    </source>
</evidence>
<comment type="caution">
    <text evidence="13">The sequence shown here is derived from an EMBL/GenBank/DDBJ whole genome shotgun (WGS) entry which is preliminary data.</text>
</comment>
<evidence type="ECO:0000313" key="14">
    <source>
        <dbReference type="Proteomes" id="UP000541610"/>
    </source>
</evidence>
<dbReference type="PROSITE" id="PS50250">
    <property type="entry name" value="PCI"/>
    <property type="match status" value="1"/>
</dbReference>
<evidence type="ECO:0000256" key="1">
    <source>
        <dbReference type="ARBA" id="ARBA00004448"/>
    </source>
</evidence>
<keyword evidence="9" id="KW-0496">Mitochondrion</keyword>
<dbReference type="Pfam" id="PF00153">
    <property type="entry name" value="Mito_carr"/>
    <property type="match status" value="2"/>
</dbReference>
<dbReference type="Pfam" id="PF22241">
    <property type="entry name" value="PSMD12-CSN4_N"/>
    <property type="match status" value="1"/>
</dbReference>
<evidence type="ECO:0000256" key="2">
    <source>
        <dbReference type="ARBA" id="ARBA00005350"/>
    </source>
</evidence>
<evidence type="ECO:0000256" key="5">
    <source>
        <dbReference type="ARBA" id="ARBA00022692"/>
    </source>
</evidence>
<reference evidence="13 14" key="1">
    <citation type="submission" date="2020-04" db="EMBL/GenBank/DDBJ databases">
        <title>Perkinsus olseni comparative genomics.</title>
        <authorList>
            <person name="Bogema D.R."/>
        </authorList>
    </citation>
    <scope>NUCLEOTIDE SEQUENCE [LARGE SCALE GENOMIC DNA]</scope>
    <source>
        <strain evidence="13">00978-12</strain>
    </source>
</reference>
<keyword evidence="10 11" id="KW-0472">Membrane</keyword>
<dbReference type="GO" id="GO:0005743">
    <property type="term" value="C:mitochondrial inner membrane"/>
    <property type="evidence" value="ECO:0007669"/>
    <property type="project" value="UniProtKB-SubCell"/>
</dbReference>
<dbReference type="InterPro" id="IPR023395">
    <property type="entry name" value="MCP_dom_sf"/>
</dbReference>
<proteinExistence type="inferred from homology"/>
<dbReference type="InterPro" id="IPR054559">
    <property type="entry name" value="PSMD12-CSN4-like_N"/>
</dbReference>
<keyword evidence="5 11" id="KW-0812">Transmembrane</keyword>
<dbReference type="AlphaFoldDB" id="A0A7J6NL97"/>
<keyword evidence="4" id="KW-0813">Transport</keyword>
<sequence>MDPSSASSWGTEKTLRDLNAAYPNTHAMDEILRCEHENIDDLLNLARMVISDPTSADHQHFTRAVIQSLCRITSHLPNSTLEDFSMRMLELLSPASAPSSADLNRPSPSGNGCPAGLEDEITRLRVNLSEIHQAAGEFLAAAIDLDRIDADGRGGAGPPPSLRSSLARCEHFTKIAELYLEGGDDVSAESYISRAAMIVPDLADDDVGLQLRFKVCQARIFDARRKFLDAAYKYLEVALGPHSSSIDADDISQLLLGAARCVVLAPAGPKKRRILQMITSDSRCEQAIPSCEWDVLTKVKNFRIIYPRELKEFEKGLSEHHLALGPDGMTVLSRAITEHNIVAISHLYSNISLSRLGGILDETPAQVEILASNMIAEERLKARIDQLSQYMLFDEFDSDAKSVSGWARNARFWTSTLTPWSSVVLGGGPLGYMATVIGSPIAQASVVDGMQMMAGLKRVQVRELRQMLEAITGFDQRNKYIVKDEAGRELFYAVEESNACERNCYPPDCAPWDLHIYVLGPKGLQGDLIHWLTVHRPCTCTCFCANRPVAYVTETSTDQLLGTLHDPYACCDLTFKIKDAAGNDVITGVGGCCQWGMCCPLPCGPCQHIGLQLSDSMNNSEVGKVDKYWMWGDCCPICFKEQDNYWITFGEVENPRWKALLLALGIFMDFRYPLDVVKTRAMAATGRQENMFMVLGRALKNERIRIYRGMLFPLLSETPKRALKFSTNSQLRDSFGRLGYSGQTLALMSGVGAGICEGAIVCSPELVKIRMQLPENKGLYSSSIQTASTIIRHEGAAALFTGFWCTLLRNACWNGTYFGSIFAIKSTLSSTTGDAKSLNFIAGTIAGSLGCCVNTPLDVVKTRMQNLSALKQARPADAEKLSAVPIRTVPLLLHIARTEGVMSLWKGLAPKILRLGPGGGIMLVVYEQVTDYLASLTSNTVIR</sequence>